<protein>
    <recommendedName>
        <fullName evidence="3">DUF2480 family protein</fullName>
    </recommendedName>
</protein>
<dbReference type="Proteomes" id="UP000199421">
    <property type="component" value="Unassembled WGS sequence"/>
</dbReference>
<dbReference type="InterPro" id="IPR018914">
    <property type="entry name" value="DUF2480"/>
</dbReference>
<evidence type="ECO:0008006" key="3">
    <source>
        <dbReference type="Google" id="ProtNLM"/>
    </source>
</evidence>
<sequence>MDIVIKPLDKISATGIVGIDLIEYQPILSFEMLDLAPYLYKGLIIKEKEFKDGMEKIDWTKYRDKAVSISCTFDAIIPQWVYMYITGKLHPYASSVSFGNQKEHEIDLWKKNLRQANFKQYREKKVVLKADSRVPDTIYVEASTLLISNKVLSLLYGEVGMPKVIYKQIDKL</sequence>
<accession>A0A1H7Y772</accession>
<gene>
    <name evidence="1" type="ORF">SAMN05661044_05141</name>
</gene>
<keyword evidence="2" id="KW-1185">Reference proteome</keyword>
<evidence type="ECO:0000313" key="2">
    <source>
        <dbReference type="Proteomes" id="UP000199421"/>
    </source>
</evidence>
<dbReference type="OrthoDB" id="758966at2"/>
<dbReference type="Pfam" id="PF10652">
    <property type="entry name" value="DUF2480"/>
    <property type="match status" value="1"/>
</dbReference>
<dbReference type="EMBL" id="FOAF01000012">
    <property type="protein sequence ID" value="SEM42012.1"/>
    <property type="molecule type" value="Genomic_DNA"/>
</dbReference>
<reference evidence="2" key="1">
    <citation type="submission" date="2016-10" db="EMBL/GenBank/DDBJ databases">
        <authorList>
            <person name="Varghese N."/>
            <person name="Submissions S."/>
        </authorList>
    </citation>
    <scope>NUCLEOTIDE SEQUENCE [LARGE SCALE GENOMIC DNA]</scope>
    <source>
        <strain evidence="2">DSM 18733</strain>
    </source>
</reference>
<dbReference type="RefSeq" id="WP_093331518.1">
    <property type="nucleotide sequence ID" value="NZ_FOAF01000012.1"/>
</dbReference>
<name>A0A1H7Y772_OLID1</name>
<proteinExistence type="predicted"/>
<organism evidence="1 2">
    <name type="scientific">Olivibacter domesticus</name>
    <name type="common">Pseudosphingobacterium domesticum</name>
    <dbReference type="NCBI Taxonomy" id="407022"/>
    <lineage>
        <taxon>Bacteria</taxon>
        <taxon>Pseudomonadati</taxon>
        <taxon>Bacteroidota</taxon>
        <taxon>Sphingobacteriia</taxon>
        <taxon>Sphingobacteriales</taxon>
        <taxon>Sphingobacteriaceae</taxon>
        <taxon>Olivibacter</taxon>
    </lineage>
</organism>
<dbReference type="STRING" id="407022.SAMN05661044_05141"/>
<evidence type="ECO:0000313" key="1">
    <source>
        <dbReference type="EMBL" id="SEM42012.1"/>
    </source>
</evidence>
<dbReference type="AlphaFoldDB" id="A0A1H7Y772"/>